<evidence type="ECO:0000313" key="3">
    <source>
        <dbReference type="Proteomes" id="UP000750711"/>
    </source>
</evidence>
<sequence length="269" mass="29355">MSAEALGRTLLGEVKEEGLDEVRDILHSLRILCGSRQRSQLHIPALDRLLNVFIQPFPIPRQPAAAAAEQVLHPSKQFNPTGASSYQAKVVPAVVEITSTSPYCGKTHLLYYITAIAVLPSKVNDVFLNGKEGAVVVLDTDARFDVLRLRQVMKHFIKTRHSEASALSEYDEDGLEGVIRHALLHVHIYHPQSSASLAATIEAIPPYLLCGTGKKHFSSGRALEAVLLDSVSAFVYQDRADSNNNNNSAGGPNHKPSGGNAFVKRYQDI</sequence>
<proteinExistence type="predicted"/>
<dbReference type="Gene3D" id="3.40.50.300">
    <property type="entry name" value="P-loop containing nucleotide triphosphate hydrolases"/>
    <property type="match status" value="1"/>
</dbReference>
<dbReference type="EMBL" id="JAGHQM010000359">
    <property type="protein sequence ID" value="KAH0562396.1"/>
    <property type="molecule type" value="Genomic_DNA"/>
</dbReference>
<gene>
    <name evidence="2" type="ORF">GP486_002919</name>
</gene>
<feature type="non-terminal residue" evidence="2">
    <location>
        <position position="269"/>
    </location>
</feature>
<dbReference type="PANTHER" id="PTHR46644:SF2">
    <property type="entry name" value="DNA REPAIR PROTEIN XRCC2"/>
    <property type="match status" value="1"/>
</dbReference>
<dbReference type="GO" id="GO:0000724">
    <property type="term" value="P:double-strand break repair via homologous recombination"/>
    <property type="evidence" value="ECO:0007669"/>
    <property type="project" value="InterPro"/>
</dbReference>
<dbReference type="SUPFAM" id="SSF52540">
    <property type="entry name" value="P-loop containing nucleoside triphosphate hydrolases"/>
    <property type="match status" value="1"/>
</dbReference>
<name>A0A9P8RRN1_9PEZI</name>
<evidence type="ECO:0000313" key="2">
    <source>
        <dbReference type="EMBL" id="KAH0562396.1"/>
    </source>
</evidence>
<dbReference type="PANTHER" id="PTHR46644">
    <property type="entry name" value="DNA REPAIR PROTEIN XRCC2"/>
    <property type="match status" value="1"/>
</dbReference>
<accession>A0A9P8RRN1</accession>
<dbReference type="Proteomes" id="UP000750711">
    <property type="component" value="Unassembled WGS sequence"/>
</dbReference>
<evidence type="ECO:0000256" key="1">
    <source>
        <dbReference type="SAM" id="MobiDB-lite"/>
    </source>
</evidence>
<dbReference type="CDD" id="cd19490">
    <property type="entry name" value="XRCC2"/>
    <property type="match status" value="1"/>
</dbReference>
<organism evidence="2 3">
    <name type="scientific">Trichoglossum hirsutum</name>
    <dbReference type="NCBI Taxonomy" id="265104"/>
    <lineage>
        <taxon>Eukaryota</taxon>
        <taxon>Fungi</taxon>
        <taxon>Dikarya</taxon>
        <taxon>Ascomycota</taxon>
        <taxon>Pezizomycotina</taxon>
        <taxon>Geoglossomycetes</taxon>
        <taxon>Geoglossales</taxon>
        <taxon>Geoglossaceae</taxon>
        <taxon>Trichoglossum</taxon>
    </lineage>
</organism>
<dbReference type="AlphaFoldDB" id="A0A9P8RRN1"/>
<dbReference type="GO" id="GO:0033063">
    <property type="term" value="C:Rad51B-Rad51C-Rad51D-XRCC2 complex"/>
    <property type="evidence" value="ECO:0007669"/>
    <property type="project" value="InterPro"/>
</dbReference>
<dbReference type="GO" id="GO:0005815">
    <property type="term" value="C:microtubule organizing center"/>
    <property type="evidence" value="ECO:0007669"/>
    <property type="project" value="TreeGrafter"/>
</dbReference>
<dbReference type="InterPro" id="IPR030547">
    <property type="entry name" value="XRCC2"/>
</dbReference>
<protein>
    <recommendedName>
        <fullName evidence="4">DNA recombination and repair protein Rad51-like C-terminal domain-containing protein</fullName>
    </recommendedName>
</protein>
<feature type="region of interest" description="Disordered" evidence="1">
    <location>
        <begin position="242"/>
        <end position="262"/>
    </location>
</feature>
<dbReference type="GO" id="GO:0005657">
    <property type="term" value="C:replication fork"/>
    <property type="evidence" value="ECO:0007669"/>
    <property type="project" value="InterPro"/>
</dbReference>
<evidence type="ECO:0008006" key="4">
    <source>
        <dbReference type="Google" id="ProtNLM"/>
    </source>
</evidence>
<dbReference type="InterPro" id="IPR027417">
    <property type="entry name" value="P-loop_NTPase"/>
</dbReference>
<dbReference type="GO" id="GO:0042148">
    <property type="term" value="P:DNA strand invasion"/>
    <property type="evidence" value="ECO:0007669"/>
    <property type="project" value="TreeGrafter"/>
</dbReference>
<comment type="caution">
    <text evidence="2">The sequence shown here is derived from an EMBL/GenBank/DDBJ whole genome shotgun (WGS) entry which is preliminary data.</text>
</comment>
<dbReference type="GO" id="GO:0000400">
    <property type="term" value="F:four-way junction DNA binding"/>
    <property type="evidence" value="ECO:0007669"/>
    <property type="project" value="TreeGrafter"/>
</dbReference>
<keyword evidence="3" id="KW-1185">Reference proteome</keyword>
<reference evidence="2" key="1">
    <citation type="submission" date="2021-03" db="EMBL/GenBank/DDBJ databases">
        <title>Comparative genomics and phylogenomic investigation of the class Geoglossomycetes provide insights into ecological specialization and systematics.</title>
        <authorList>
            <person name="Melie T."/>
            <person name="Pirro S."/>
            <person name="Miller A.N."/>
            <person name="Quandt A."/>
        </authorList>
    </citation>
    <scope>NUCLEOTIDE SEQUENCE</scope>
    <source>
        <strain evidence="2">CAQ_001_2017</strain>
    </source>
</reference>